<gene>
    <name evidence="1" type="ORF">BBI17_008811</name>
    <name evidence="2" type="ORF">BBO99_00009585</name>
</gene>
<dbReference type="Proteomes" id="UP000285624">
    <property type="component" value="Unassembled WGS sequence"/>
</dbReference>
<dbReference type="EMBL" id="MBDN02000900">
    <property type="protein sequence ID" value="RLN73030.1"/>
    <property type="molecule type" value="Genomic_DNA"/>
</dbReference>
<keyword evidence="3" id="KW-1185">Reference proteome</keyword>
<name>A0A3R7JAQ2_9STRA</name>
<sequence length="176" mass="19641">MLKAPWRSLRRLAQFQHDFSTTSHWLFEGRPRLIGDESENVYVVVNELFVGTIHPKTLSGHDQDAVTTARSTSETTRISLAHASVNTIMVACDTSVYNGTKTLVAQRPQYWASARRMVRMKLQLGLYNIPVPSEENLALAGIDVNTSTAQVHSIKMSIALLGRNNSQCARMRLITS</sequence>
<evidence type="ECO:0000313" key="1">
    <source>
        <dbReference type="EMBL" id="RLN27213.1"/>
    </source>
</evidence>
<dbReference type="Proteomes" id="UP000285883">
    <property type="component" value="Unassembled WGS sequence"/>
</dbReference>
<evidence type="ECO:0000313" key="3">
    <source>
        <dbReference type="Proteomes" id="UP000285624"/>
    </source>
</evidence>
<organism evidence="1 4">
    <name type="scientific">Phytophthora kernoviae</name>
    <dbReference type="NCBI Taxonomy" id="325452"/>
    <lineage>
        <taxon>Eukaryota</taxon>
        <taxon>Sar</taxon>
        <taxon>Stramenopiles</taxon>
        <taxon>Oomycota</taxon>
        <taxon>Peronosporomycetes</taxon>
        <taxon>Peronosporales</taxon>
        <taxon>Peronosporaceae</taxon>
        <taxon>Phytophthora</taxon>
    </lineage>
</organism>
<comment type="caution">
    <text evidence="1">The sequence shown here is derived from an EMBL/GenBank/DDBJ whole genome shotgun (WGS) entry which is preliminary data.</text>
</comment>
<dbReference type="AlphaFoldDB" id="A0A3R7JAQ2"/>
<evidence type="ECO:0000313" key="2">
    <source>
        <dbReference type="EMBL" id="RLN73030.1"/>
    </source>
</evidence>
<protein>
    <submittedName>
        <fullName evidence="1">Uncharacterized protein</fullName>
    </submittedName>
</protein>
<reference evidence="3 4" key="1">
    <citation type="submission" date="2018-07" db="EMBL/GenBank/DDBJ databases">
        <title>Genome sequencing of oomycete isolates from Chile give support for New Zealand origin for Phytophthora kernoviae and make available the first Nothophytophthora sp. genome.</title>
        <authorList>
            <person name="Studholme D.J."/>
            <person name="Sanfuentes E."/>
            <person name="Panda P."/>
            <person name="Hill R."/>
            <person name="Sambles C."/>
            <person name="Grant M."/>
            <person name="Williams N.M."/>
            <person name="Mcdougal R.L."/>
        </authorList>
    </citation>
    <scope>NUCLEOTIDE SEQUENCE [LARGE SCALE GENOMIC DNA]</scope>
    <source>
        <strain evidence="1">Chile2</strain>
        <strain evidence="2">Chile4</strain>
    </source>
</reference>
<evidence type="ECO:0000313" key="4">
    <source>
        <dbReference type="Proteomes" id="UP000285883"/>
    </source>
</evidence>
<dbReference type="EMBL" id="MAYM02001055">
    <property type="protein sequence ID" value="RLN27213.1"/>
    <property type="molecule type" value="Genomic_DNA"/>
</dbReference>
<accession>A0A3R7JAQ2</accession>
<proteinExistence type="predicted"/>